<proteinExistence type="predicted"/>
<name>A0A062UFK9_9PROT</name>
<evidence type="ECO:0000313" key="1">
    <source>
        <dbReference type="EMBL" id="KCZ54910.1"/>
    </source>
</evidence>
<keyword evidence="2" id="KW-1185">Reference proteome</keyword>
<dbReference type="Proteomes" id="UP000027037">
    <property type="component" value="Unassembled WGS sequence"/>
</dbReference>
<evidence type="ECO:0000313" key="2">
    <source>
        <dbReference type="Proteomes" id="UP000027037"/>
    </source>
</evidence>
<gene>
    <name evidence="1" type="ORF">HY29_01520</name>
</gene>
<dbReference type="EMBL" id="AWFF01000032">
    <property type="protein sequence ID" value="KCZ54910.1"/>
    <property type="molecule type" value="Genomic_DNA"/>
</dbReference>
<protein>
    <submittedName>
        <fullName evidence="1">Uncharacterized protein</fullName>
    </submittedName>
</protein>
<organism evidence="1 2">
    <name type="scientific">Hyphomonas beringensis</name>
    <dbReference type="NCBI Taxonomy" id="1280946"/>
    <lineage>
        <taxon>Bacteria</taxon>
        <taxon>Pseudomonadati</taxon>
        <taxon>Pseudomonadota</taxon>
        <taxon>Alphaproteobacteria</taxon>
        <taxon>Hyphomonadales</taxon>
        <taxon>Hyphomonadaceae</taxon>
        <taxon>Hyphomonas</taxon>
    </lineage>
</organism>
<sequence>MLHCHTAALEAERNTSMKIKQNLDELYLLQMRFIIEEYST</sequence>
<accession>A0A062UFK9</accession>
<reference evidence="1 2" key="1">
    <citation type="journal article" date="2014" name="Antonie Van Leeuwenhoek">
        <title>Hyphomonas beringensis sp. nov. and Hyphomonas chukchiensis sp. nov., isolated from surface seawater of the Bering Sea and Chukchi Sea.</title>
        <authorList>
            <person name="Li C."/>
            <person name="Lai Q."/>
            <person name="Li G."/>
            <person name="Dong C."/>
            <person name="Wang J."/>
            <person name="Liao Y."/>
            <person name="Shao Z."/>
        </authorList>
    </citation>
    <scope>NUCLEOTIDE SEQUENCE [LARGE SCALE GENOMIC DNA]</scope>
    <source>
        <strain evidence="1 2">25B14_1</strain>
    </source>
</reference>
<dbReference type="AlphaFoldDB" id="A0A062UFK9"/>
<dbReference type="STRING" id="1280946.HY29_01520"/>
<comment type="caution">
    <text evidence="1">The sequence shown here is derived from an EMBL/GenBank/DDBJ whole genome shotgun (WGS) entry which is preliminary data.</text>
</comment>